<evidence type="ECO:0000256" key="2">
    <source>
        <dbReference type="ARBA" id="ARBA00004167"/>
    </source>
</evidence>
<dbReference type="Pfam" id="PF00067">
    <property type="entry name" value="p450"/>
    <property type="match status" value="1"/>
</dbReference>
<keyword evidence="9 12" id="KW-0503">Monooxygenase</keyword>
<evidence type="ECO:0000256" key="10">
    <source>
        <dbReference type="ARBA" id="ARBA00023136"/>
    </source>
</evidence>
<dbReference type="GeneID" id="27722695"/>
<keyword evidence="7 12" id="KW-0560">Oxidoreductase</keyword>
<comment type="caution">
    <text evidence="14">The sequence shown here is derived from an EMBL/GenBank/DDBJ whole genome shotgun (WGS) entry which is preliminary data.</text>
</comment>
<dbReference type="PRINTS" id="PR00463">
    <property type="entry name" value="EP450I"/>
</dbReference>
<dbReference type="RefSeq" id="XP_016644383.1">
    <property type="nucleotide sequence ID" value="XM_016786377.1"/>
</dbReference>
<keyword evidence="5 11" id="KW-0479">Metal-binding</keyword>
<dbReference type="CDD" id="cd11063">
    <property type="entry name" value="CYP52"/>
    <property type="match status" value="1"/>
</dbReference>
<dbReference type="InterPro" id="IPR047146">
    <property type="entry name" value="Cyt_P450_E_CYP52_fungi"/>
</dbReference>
<evidence type="ECO:0000256" key="11">
    <source>
        <dbReference type="PIRSR" id="PIRSR602401-1"/>
    </source>
</evidence>
<dbReference type="PANTHER" id="PTHR24287">
    <property type="entry name" value="P450, PUTATIVE (EUROFUNG)-RELATED"/>
    <property type="match status" value="1"/>
</dbReference>
<evidence type="ECO:0000256" key="8">
    <source>
        <dbReference type="ARBA" id="ARBA00023004"/>
    </source>
</evidence>
<dbReference type="GO" id="GO:0016705">
    <property type="term" value="F:oxidoreductase activity, acting on paired donors, with incorporation or reduction of molecular oxygen"/>
    <property type="evidence" value="ECO:0007669"/>
    <property type="project" value="InterPro"/>
</dbReference>
<feature type="transmembrane region" description="Helical" evidence="13">
    <location>
        <begin position="15"/>
        <end position="33"/>
    </location>
</feature>
<evidence type="ECO:0008006" key="16">
    <source>
        <dbReference type="Google" id="ProtNLM"/>
    </source>
</evidence>
<organism evidence="14 15">
    <name type="scientific">Pseudallescheria apiosperma</name>
    <name type="common">Scedosporium apiospermum</name>
    <dbReference type="NCBI Taxonomy" id="563466"/>
    <lineage>
        <taxon>Eukaryota</taxon>
        <taxon>Fungi</taxon>
        <taxon>Dikarya</taxon>
        <taxon>Ascomycota</taxon>
        <taxon>Pezizomycotina</taxon>
        <taxon>Sordariomycetes</taxon>
        <taxon>Hypocreomycetidae</taxon>
        <taxon>Microascales</taxon>
        <taxon>Microascaceae</taxon>
        <taxon>Scedosporium</taxon>
    </lineage>
</organism>
<evidence type="ECO:0000256" key="12">
    <source>
        <dbReference type="RuleBase" id="RU000461"/>
    </source>
</evidence>
<comment type="subcellular location">
    <subcellularLocation>
        <location evidence="2">Membrane</location>
        <topology evidence="2">Single-pass membrane protein</topology>
    </subcellularLocation>
</comment>
<keyword evidence="10 13" id="KW-0472">Membrane</keyword>
<dbReference type="InterPro" id="IPR002401">
    <property type="entry name" value="Cyt_P450_E_grp-I"/>
</dbReference>
<evidence type="ECO:0000256" key="6">
    <source>
        <dbReference type="ARBA" id="ARBA00022989"/>
    </source>
</evidence>
<dbReference type="InterPro" id="IPR017972">
    <property type="entry name" value="Cyt_P450_CS"/>
</dbReference>
<evidence type="ECO:0000256" key="5">
    <source>
        <dbReference type="ARBA" id="ARBA00022723"/>
    </source>
</evidence>
<evidence type="ECO:0000313" key="14">
    <source>
        <dbReference type="EMBL" id="KEZ44584.1"/>
    </source>
</evidence>
<feature type="binding site" description="axial binding residue" evidence="11">
    <location>
        <position position="473"/>
    </location>
    <ligand>
        <name>heme</name>
        <dbReference type="ChEBI" id="CHEBI:30413"/>
    </ligand>
    <ligandPart>
        <name>Fe</name>
        <dbReference type="ChEBI" id="CHEBI:18248"/>
    </ligandPart>
</feature>
<evidence type="ECO:0000256" key="3">
    <source>
        <dbReference type="ARBA" id="ARBA00010617"/>
    </source>
</evidence>
<dbReference type="PROSITE" id="PS00086">
    <property type="entry name" value="CYTOCHROME_P450"/>
    <property type="match status" value="1"/>
</dbReference>
<keyword evidence="11 12" id="KW-0349">Heme</keyword>
<dbReference type="InterPro" id="IPR001128">
    <property type="entry name" value="Cyt_P450"/>
</dbReference>
<keyword evidence="6 13" id="KW-1133">Transmembrane helix</keyword>
<dbReference type="EMBL" id="JOWA01000088">
    <property type="protein sequence ID" value="KEZ44584.1"/>
    <property type="molecule type" value="Genomic_DNA"/>
</dbReference>
<sequence length="540" mass="60428">MGFIDDTVGQLSTKSVAVFVAASCTIYLVLVGVERRRRRSRLGARPPKAKYYLPFGIDFVINGILENRRNRNLQNWVSQFGRIGAWTAEANIAGHEIILTAEPDNIKAVLSTQFADYGKGADFHADFRDFLGDSIFATDGELWHSSRQLVRPQFIKDRVSDLHCFEDHTQALFKAIANGGPLDGGGQVVDLEEGNGRKVDISDLFYRLALDVSTDFLFGHSVDSMFKPNEPFAEAFDEVQRVQGLIARAKGITWIIPRTTFWPGLKTIDSFVNQYIDRALALGPDELASKTKSDKGYTFLHAAAGFTRDRKVLRDQIVALLLAGRDTTASTLSFAVHELARHPEVVAKLRREILATVGPDTPPTYRDLKNMAYLKAVVNETLRLYPVVPFNVRVALRDTTLPRGGGPDGSQPVGVLKNTSVAYSTLVMQRRPDIYPPVSETFADPALFSPERWEHWHPKGHEYVPFNAGPRICVGQQFALTEMAYVICRMFQKYERVESFVGPEKKKGFGGEDEDLSLKTDLTLKPGERVVVAFWEAKRE</sequence>
<comment type="similarity">
    <text evidence="3 12">Belongs to the cytochrome P450 family.</text>
</comment>
<dbReference type="OrthoDB" id="1470350at2759"/>
<dbReference type="PANTHER" id="PTHR24287:SF5">
    <property type="entry name" value="P450, PUTATIVE (EUROFUNG)-RELATED"/>
    <property type="match status" value="1"/>
</dbReference>
<keyword evidence="4 13" id="KW-0812">Transmembrane</keyword>
<name>A0A084GB72_PSEDA</name>
<comment type="cofactor">
    <cofactor evidence="1 11">
        <name>heme</name>
        <dbReference type="ChEBI" id="CHEBI:30413"/>
    </cofactor>
</comment>
<dbReference type="KEGG" id="sapo:SAPIO_CDS3623"/>
<dbReference type="HOGENOM" id="CLU_001570_27_0_1"/>
<protein>
    <recommendedName>
        <fullName evidence="16">Cytochrome P450 52A13</fullName>
    </recommendedName>
</protein>
<evidence type="ECO:0000256" key="9">
    <source>
        <dbReference type="ARBA" id="ARBA00023033"/>
    </source>
</evidence>
<evidence type="ECO:0000256" key="4">
    <source>
        <dbReference type="ARBA" id="ARBA00022692"/>
    </source>
</evidence>
<dbReference type="Gene3D" id="1.10.630.10">
    <property type="entry name" value="Cytochrome P450"/>
    <property type="match status" value="1"/>
</dbReference>
<reference evidence="14 15" key="1">
    <citation type="journal article" date="2014" name="Genome Announc.">
        <title>Draft genome sequence of the pathogenic fungus Scedosporium apiospermum.</title>
        <authorList>
            <person name="Vandeputte P."/>
            <person name="Ghamrawi S."/>
            <person name="Rechenmann M."/>
            <person name="Iltis A."/>
            <person name="Giraud S."/>
            <person name="Fleury M."/>
            <person name="Thornton C."/>
            <person name="Delhaes L."/>
            <person name="Meyer W."/>
            <person name="Papon N."/>
            <person name="Bouchara J.P."/>
        </authorList>
    </citation>
    <scope>NUCLEOTIDE SEQUENCE [LARGE SCALE GENOMIC DNA]</scope>
    <source>
        <strain evidence="14 15">IHEM 14462</strain>
    </source>
</reference>
<dbReference type="GO" id="GO:0004497">
    <property type="term" value="F:monooxygenase activity"/>
    <property type="evidence" value="ECO:0007669"/>
    <property type="project" value="UniProtKB-KW"/>
</dbReference>
<evidence type="ECO:0000256" key="1">
    <source>
        <dbReference type="ARBA" id="ARBA00001971"/>
    </source>
</evidence>
<keyword evidence="8 11" id="KW-0408">Iron</keyword>
<accession>A0A084GB72</accession>
<dbReference type="SUPFAM" id="SSF48264">
    <property type="entry name" value="Cytochrome P450"/>
    <property type="match status" value="1"/>
</dbReference>
<dbReference type="AlphaFoldDB" id="A0A084GB72"/>
<dbReference type="GO" id="GO:0020037">
    <property type="term" value="F:heme binding"/>
    <property type="evidence" value="ECO:0007669"/>
    <property type="project" value="InterPro"/>
</dbReference>
<dbReference type="GO" id="GO:0005506">
    <property type="term" value="F:iron ion binding"/>
    <property type="evidence" value="ECO:0007669"/>
    <property type="project" value="InterPro"/>
</dbReference>
<evidence type="ECO:0000313" key="15">
    <source>
        <dbReference type="Proteomes" id="UP000028545"/>
    </source>
</evidence>
<keyword evidence="15" id="KW-1185">Reference proteome</keyword>
<dbReference type="InterPro" id="IPR036396">
    <property type="entry name" value="Cyt_P450_sf"/>
</dbReference>
<proteinExistence type="inferred from homology"/>
<dbReference type="PRINTS" id="PR00385">
    <property type="entry name" value="P450"/>
</dbReference>
<gene>
    <name evidence="14" type="ORF">SAPIO_CDS3623</name>
</gene>
<evidence type="ECO:0000256" key="13">
    <source>
        <dbReference type="SAM" id="Phobius"/>
    </source>
</evidence>
<dbReference type="VEuPathDB" id="FungiDB:SAPIO_CDS3623"/>
<evidence type="ECO:0000256" key="7">
    <source>
        <dbReference type="ARBA" id="ARBA00023002"/>
    </source>
</evidence>
<dbReference type="OMA" id="FMFEGDD"/>
<dbReference type="GO" id="GO:0016020">
    <property type="term" value="C:membrane"/>
    <property type="evidence" value="ECO:0007669"/>
    <property type="project" value="UniProtKB-SubCell"/>
</dbReference>
<dbReference type="Proteomes" id="UP000028545">
    <property type="component" value="Unassembled WGS sequence"/>
</dbReference>